<dbReference type="EMBL" id="QPMT01000015">
    <property type="protein sequence ID" value="KAF4859898.1"/>
    <property type="molecule type" value="Genomic_DNA"/>
</dbReference>
<keyword evidence="3" id="KW-1185">Reference proteome</keyword>
<dbReference type="OrthoDB" id="4487429at2759"/>
<comment type="caution">
    <text evidence="2">The sequence shown here is derived from an EMBL/GenBank/DDBJ whole genome shotgun (WGS) entry which is preliminary data.</text>
</comment>
<feature type="region of interest" description="Disordered" evidence="1">
    <location>
        <begin position="1"/>
        <end position="41"/>
    </location>
</feature>
<dbReference type="Proteomes" id="UP000711996">
    <property type="component" value="Unassembled WGS sequence"/>
</dbReference>
<proteinExistence type="predicted"/>
<evidence type="ECO:0000313" key="3">
    <source>
        <dbReference type="Proteomes" id="UP000711996"/>
    </source>
</evidence>
<sequence length="289" mass="32336">MHRRPVAHPGGPTHPPVSTIRCGNARAPPPPDPDHTSPNAPRFEVVTTHIHVFGYPTDQGDGANVVALEDVSAIDLAFLSLPYEPLNNSIWQTSHKDPFYSRPAVYLRFSDPVRLPDQDAENEFCRRLLRLGARRWESLDRFRFVLGAINYDDLVIDEIEGGFASVPTSEERRWVSVALPAGGGVCIAEIPRRLPDFGEHEEFSARHNLILERRSILRMARSMDEKASMLLETFEGKMYENVDEVDSRVIRISDLQEFQEPSAAGEKEADLAGLGALSLEDKSEKANPK</sequence>
<dbReference type="AlphaFoldDB" id="A0A9P5EUS6"/>
<evidence type="ECO:0000313" key="2">
    <source>
        <dbReference type="EMBL" id="KAF4859898.1"/>
    </source>
</evidence>
<protein>
    <submittedName>
        <fullName evidence="2">Uncharacterized protein</fullName>
    </submittedName>
</protein>
<name>A0A9P5EUS6_COLSI</name>
<organism evidence="2 3">
    <name type="scientific">Colletotrichum siamense</name>
    <name type="common">Anthracnose fungus</name>
    <dbReference type="NCBI Taxonomy" id="690259"/>
    <lineage>
        <taxon>Eukaryota</taxon>
        <taxon>Fungi</taxon>
        <taxon>Dikarya</taxon>
        <taxon>Ascomycota</taxon>
        <taxon>Pezizomycotina</taxon>
        <taxon>Sordariomycetes</taxon>
        <taxon>Hypocreomycetidae</taxon>
        <taxon>Glomerellales</taxon>
        <taxon>Glomerellaceae</taxon>
        <taxon>Colletotrichum</taxon>
        <taxon>Colletotrichum gloeosporioides species complex</taxon>
    </lineage>
</organism>
<gene>
    <name evidence="2" type="ORF">CGCSCA2_v005976</name>
</gene>
<accession>A0A9P5EUS6</accession>
<reference evidence="2" key="1">
    <citation type="submission" date="2019-06" db="EMBL/GenBank/DDBJ databases">
        <authorList>
            <person name="Gan P."/>
            <person name="Shirasu K."/>
        </authorList>
    </citation>
    <scope>NUCLEOTIDE SEQUENCE [LARGE SCALE GENOMIC DNA]</scope>
    <source>
        <strain evidence="2">CAD2</strain>
    </source>
</reference>
<evidence type="ECO:0000256" key="1">
    <source>
        <dbReference type="SAM" id="MobiDB-lite"/>
    </source>
</evidence>